<dbReference type="Proteomes" id="UP000254330">
    <property type="component" value="Unassembled WGS sequence"/>
</dbReference>
<dbReference type="AlphaFoldDB" id="A0A2U3AGU2"/>
<dbReference type="RefSeq" id="WP_109348606.1">
    <property type="nucleotide sequence ID" value="NZ_BJUE01000022.1"/>
</dbReference>
<protein>
    <submittedName>
        <fullName evidence="1">Uncharacterized protein</fullName>
    </submittedName>
</protein>
<gene>
    <name evidence="2" type="ORF">DFR61_10318</name>
    <name evidence="1" type="ORF">NCTC10597_02267</name>
</gene>
<name>A0A2U3AGU2_9BACL</name>
<evidence type="ECO:0000313" key="3">
    <source>
        <dbReference type="Proteomes" id="UP000254330"/>
    </source>
</evidence>
<reference evidence="2 4" key="2">
    <citation type="submission" date="2019-03" db="EMBL/GenBank/DDBJ databases">
        <title>Genomic Encyclopedia of Type Strains, Phase IV (KMG-IV): sequencing the most valuable type-strain genomes for metagenomic binning, comparative biology and taxonomic classification.</title>
        <authorList>
            <person name="Goeker M."/>
        </authorList>
    </citation>
    <scope>NUCLEOTIDE SEQUENCE [LARGE SCALE GENOMIC DNA]</scope>
    <source>
        <strain evidence="2 4">DSM 20580</strain>
    </source>
</reference>
<evidence type="ECO:0000313" key="4">
    <source>
        <dbReference type="Proteomes" id="UP000294641"/>
    </source>
</evidence>
<reference evidence="1 3" key="1">
    <citation type="submission" date="2018-06" db="EMBL/GenBank/DDBJ databases">
        <authorList>
            <consortium name="Pathogen Informatics"/>
            <person name="Doyle S."/>
        </authorList>
    </citation>
    <scope>NUCLEOTIDE SEQUENCE [LARGE SCALE GENOMIC DNA]</scope>
    <source>
        <strain evidence="1 3">NCTC10597</strain>
    </source>
</reference>
<dbReference type="EMBL" id="SNZG01000003">
    <property type="protein sequence ID" value="TDR42643.1"/>
    <property type="molecule type" value="Genomic_DNA"/>
</dbReference>
<sequence length="158" mass="18348">MEIRTSIYIEDTDEFMPISQMGSIREFTMRKDDFLTDGFTNLDGKIVFEGYQIVDFDQSDEIDPLWNYYAQTLLECMESGYGEIYFPNAPIEVKFEKKGKHYLKLTVDDQSLTSEVTTFITAFCEAAGEFMTFRNIVTNGEYTDDLEANLQKLVQIRI</sequence>
<evidence type="ECO:0000313" key="1">
    <source>
        <dbReference type="EMBL" id="STX10520.1"/>
    </source>
</evidence>
<keyword evidence="4" id="KW-1185">Reference proteome</keyword>
<comment type="caution">
    <text evidence="1">The sequence shown here is derived from an EMBL/GenBank/DDBJ whole genome shotgun (WGS) entry which is preliminary data.</text>
</comment>
<evidence type="ECO:0000313" key="2">
    <source>
        <dbReference type="EMBL" id="TDR42643.1"/>
    </source>
</evidence>
<dbReference type="EMBL" id="UGNP01000001">
    <property type="protein sequence ID" value="STX10520.1"/>
    <property type="molecule type" value="Genomic_DNA"/>
</dbReference>
<organism evidence="1 3">
    <name type="scientific">Kurthia zopfii</name>
    <dbReference type="NCBI Taxonomy" id="1650"/>
    <lineage>
        <taxon>Bacteria</taxon>
        <taxon>Bacillati</taxon>
        <taxon>Bacillota</taxon>
        <taxon>Bacilli</taxon>
        <taxon>Bacillales</taxon>
        <taxon>Caryophanaceae</taxon>
        <taxon>Kurthia</taxon>
    </lineage>
</organism>
<dbReference type="Proteomes" id="UP000294641">
    <property type="component" value="Unassembled WGS sequence"/>
</dbReference>
<accession>A0A2U3AGU2</accession>
<proteinExistence type="predicted"/>
<dbReference type="OrthoDB" id="2455792at2"/>